<proteinExistence type="predicted"/>
<evidence type="ECO:0008006" key="4">
    <source>
        <dbReference type="Google" id="ProtNLM"/>
    </source>
</evidence>
<evidence type="ECO:0000313" key="3">
    <source>
        <dbReference type="Proteomes" id="UP000294325"/>
    </source>
</evidence>
<dbReference type="Proteomes" id="UP000294325">
    <property type="component" value="Chromosome"/>
</dbReference>
<dbReference type="KEGG" id="nwr:E3U44_17635"/>
<dbReference type="AlphaFoldDB" id="A0A4P7C330"/>
<name>A0A4P7C330_9GAMM</name>
<sequence>MRQSHGKFPKNWALIVITFLAGAILLSPTVVFGGQSISTLEERVRQMEEELRMLRRELTRVREKAQEPAQQVEQLEERVAVVERTSPSKPEPLGYNMLFFRGGYTELNSDRSNQVFTDIFETGGIQNDDDSGWYVGAGFDYFLNDNVWGLVPNTSVFAELGIEYKNLDTKDDALRVVPVASNAIGVQNTSTEGVTLSMLTVSASPKLKYTGWGKFQPWIIPAGLDFHVISPPSDAGTVLDIGVQFAAGIDYEPIRGFHVGVDGRYHLAADETDGVENDHWTTGGYLGIHF</sequence>
<dbReference type="RefSeq" id="WP_134359379.1">
    <property type="nucleotide sequence ID" value="NZ_CP038033.1"/>
</dbReference>
<protein>
    <recommendedName>
        <fullName evidence="4">Porin family protein</fullName>
    </recommendedName>
</protein>
<feature type="coiled-coil region" evidence="1">
    <location>
        <begin position="37"/>
        <end position="78"/>
    </location>
</feature>
<organism evidence="2 3">
    <name type="scientific">Nitrosococcus wardiae</name>
    <dbReference type="NCBI Taxonomy" id="1814290"/>
    <lineage>
        <taxon>Bacteria</taxon>
        <taxon>Pseudomonadati</taxon>
        <taxon>Pseudomonadota</taxon>
        <taxon>Gammaproteobacteria</taxon>
        <taxon>Chromatiales</taxon>
        <taxon>Chromatiaceae</taxon>
        <taxon>Nitrosococcus</taxon>
    </lineage>
</organism>
<evidence type="ECO:0000313" key="2">
    <source>
        <dbReference type="EMBL" id="QBQ56127.1"/>
    </source>
</evidence>
<reference evidence="2 3" key="1">
    <citation type="submission" date="2019-03" db="EMBL/GenBank/DDBJ databases">
        <title>The genome sequence of Nitrosococcus wardiae strain D1FHST reveals the archetypal metabolic capacity of ammonia-oxidizing Gammaproteobacteria.</title>
        <authorList>
            <person name="Wang L."/>
            <person name="Lim C.K."/>
            <person name="Hanson T.E."/>
            <person name="Dang H."/>
            <person name="Klotz M.G."/>
        </authorList>
    </citation>
    <scope>NUCLEOTIDE SEQUENCE [LARGE SCALE GENOMIC DNA]</scope>
    <source>
        <strain evidence="2 3">D1FHS</strain>
    </source>
</reference>
<evidence type="ECO:0000256" key="1">
    <source>
        <dbReference type="SAM" id="Coils"/>
    </source>
</evidence>
<keyword evidence="1" id="KW-0175">Coiled coil</keyword>
<dbReference type="InterPro" id="IPR011250">
    <property type="entry name" value="OMP/PagP_B-barrel"/>
</dbReference>
<accession>A0A4P7C330</accession>
<keyword evidence="3" id="KW-1185">Reference proteome</keyword>
<gene>
    <name evidence="2" type="ORF">E3U44_17635</name>
</gene>
<dbReference type="OrthoDB" id="5760633at2"/>
<dbReference type="SUPFAM" id="SSF56925">
    <property type="entry name" value="OMPA-like"/>
    <property type="match status" value="1"/>
</dbReference>
<dbReference type="EMBL" id="CP038033">
    <property type="protein sequence ID" value="QBQ56127.1"/>
    <property type="molecule type" value="Genomic_DNA"/>
</dbReference>